<dbReference type="OrthoDB" id="338531at2759"/>
<evidence type="ECO:0000256" key="3">
    <source>
        <dbReference type="ARBA" id="ARBA00023163"/>
    </source>
</evidence>
<dbReference type="PROSITE" id="PS51526">
    <property type="entry name" value="RFX_DBD"/>
    <property type="match status" value="1"/>
</dbReference>
<evidence type="ECO:0000313" key="6">
    <source>
        <dbReference type="EMBL" id="KIK96383.1"/>
    </source>
</evidence>
<name>A0A0D0DSG5_9AGAM</name>
<keyword evidence="3" id="KW-0804">Transcription</keyword>
<keyword evidence="4" id="KW-0539">Nucleus</keyword>
<protein>
    <submittedName>
        <fullName evidence="6">Unplaced genomic scaffold scaffold_167, whole genome shotgun sequence</fullName>
    </submittedName>
</protein>
<evidence type="ECO:0000259" key="5">
    <source>
        <dbReference type="PROSITE" id="PS51526"/>
    </source>
</evidence>
<dbReference type="GO" id="GO:0006325">
    <property type="term" value="P:chromatin organization"/>
    <property type="evidence" value="ECO:0007669"/>
    <property type="project" value="UniProtKB-KW"/>
</dbReference>
<dbReference type="EMBL" id="KN824989">
    <property type="protein sequence ID" value="KIK96383.1"/>
    <property type="molecule type" value="Genomic_DNA"/>
</dbReference>
<proteinExistence type="predicted"/>
<evidence type="ECO:0000256" key="2">
    <source>
        <dbReference type="ARBA" id="ARBA00023015"/>
    </source>
</evidence>
<dbReference type="HOGENOM" id="CLU_028353_0_0_1"/>
<evidence type="ECO:0000313" key="7">
    <source>
        <dbReference type="Proteomes" id="UP000054538"/>
    </source>
</evidence>
<dbReference type="STRING" id="930991.A0A0D0DSG5"/>
<dbReference type="GO" id="GO:0006355">
    <property type="term" value="P:regulation of DNA-templated transcription"/>
    <property type="evidence" value="ECO:0007669"/>
    <property type="project" value="InterPro"/>
</dbReference>
<reference evidence="6 7" key="1">
    <citation type="submission" date="2014-04" db="EMBL/GenBank/DDBJ databases">
        <authorList>
            <consortium name="DOE Joint Genome Institute"/>
            <person name="Kuo A."/>
            <person name="Kohler A."/>
            <person name="Jargeat P."/>
            <person name="Nagy L.G."/>
            <person name="Floudas D."/>
            <person name="Copeland A."/>
            <person name="Barry K.W."/>
            <person name="Cichocki N."/>
            <person name="Veneault-Fourrey C."/>
            <person name="LaButti K."/>
            <person name="Lindquist E.A."/>
            <person name="Lipzen A."/>
            <person name="Lundell T."/>
            <person name="Morin E."/>
            <person name="Murat C."/>
            <person name="Sun H."/>
            <person name="Tunlid A."/>
            <person name="Henrissat B."/>
            <person name="Grigoriev I.V."/>
            <person name="Hibbett D.S."/>
            <person name="Martin F."/>
            <person name="Nordberg H.P."/>
            <person name="Cantor M.N."/>
            <person name="Hua S.X."/>
        </authorList>
    </citation>
    <scope>NUCLEOTIDE SEQUENCE [LARGE SCALE GENOMIC DNA]</scope>
    <source>
        <strain evidence="6 7">Ve08.2h10</strain>
    </source>
</reference>
<dbReference type="AlphaFoldDB" id="A0A0D0DSG5"/>
<dbReference type="GO" id="GO:0003677">
    <property type="term" value="F:DNA binding"/>
    <property type="evidence" value="ECO:0007669"/>
    <property type="project" value="InterPro"/>
</dbReference>
<dbReference type="GO" id="GO:0016586">
    <property type="term" value="C:RSC-type complex"/>
    <property type="evidence" value="ECO:0007669"/>
    <property type="project" value="TreeGrafter"/>
</dbReference>
<evidence type="ECO:0000256" key="4">
    <source>
        <dbReference type="ARBA" id="ARBA00023242"/>
    </source>
</evidence>
<dbReference type="Proteomes" id="UP000054538">
    <property type="component" value="Unassembled WGS sequence"/>
</dbReference>
<dbReference type="InParanoid" id="A0A0D0DSG5"/>
<accession>A0A0D0DSG5</accession>
<reference evidence="7" key="2">
    <citation type="submission" date="2015-01" db="EMBL/GenBank/DDBJ databases">
        <title>Evolutionary Origins and Diversification of the Mycorrhizal Mutualists.</title>
        <authorList>
            <consortium name="DOE Joint Genome Institute"/>
            <consortium name="Mycorrhizal Genomics Consortium"/>
            <person name="Kohler A."/>
            <person name="Kuo A."/>
            <person name="Nagy L.G."/>
            <person name="Floudas D."/>
            <person name="Copeland A."/>
            <person name="Barry K.W."/>
            <person name="Cichocki N."/>
            <person name="Veneault-Fourrey C."/>
            <person name="LaButti K."/>
            <person name="Lindquist E.A."/>
            <person name="Lipzen A."/>
            <person name="Lundell T."/>
            <person name="Morin E."/>
            <person name="Murat C."/>
            <person name="Riley R."/>
            <person name="Ohm R."/>
            <person name="Sun H."/>
            <person name="Tunlid A."/>
            <person name="Henrissat B."/>
            <person name="Grigoriev I.V."/>
            <person name="Hibbett D.S."/>
            <person name="Martin F."/>
        </authorList>
    </citation>
    <scope>NUCLEOTIDE SEQUENCE [LARGE SCALE GENOMIC DNA]</scope>
    <source>
        <strain evidence="7">Ve08.2h10</strain>
    </source>
</reference>
<sequence length="641" mass="71771">MTLATPVRTGTTTPSLYRSYTQQANQRVAPNVTDDYERWYTEATASNRMVLSLRSTIHVEIGWALDRLHRLCTNDQFILTTIPGLTDALFEWPEWYVREGHLESEKYAFFSLSAETDRRRRHAVESLFILRNSAMNEPNAHQLANHSRTQPLIFGALHNLDPGTEANTEFILNIMELFQAISLRITLPHPGSTDKSPLPILLQIAGRSPNRSLIVAALTVLGQLFTQSSSLSRLEADSPALSASIRYLPLFVDKPLVEASLNYMYAHLSHPPMAKAFLHHSFMPSTLRVLVSLLLAEQVEEAVSLDITGPVRTVPASTTMATPAHDLTDGELERLLPMPEPTRCYEWMKTMFVAEPEGELTQVDFWNLYKDVFTPHVDRFPVLVASDVIKNVNIVFPQAQAMVLPGPPQRFIVRGVNRRKETQASQRFKCQWERSQCTVPPFASAGELYDHLLQHVDAFESAHAPCVWSSCTAPPSLKSHLRQHILTHMSSSQPPAKHSSQDDTVTLSIDTSAYPLVNPTLRPPPPPRSTLVTYHRPVVDPPSTSLTALLIIRILFHTSFVATDLAPRPDGERFGFPGVVDEDEGEDVTEDYGNEVEGLRRGRRAFVGVRSMMEGVRMKDEVLASWIAEMVDAAYDGLPQS</sequence>
<dbReference type="PANTHER" id="PTHR22970">
    <property type="entry name" value="AT-RICH INTERACTIVE DOMAIN-CONTAINING PROTEIN 2"/>
    <property type="match status" value="1"/>
</dbReference>
<keyword evidence="7" id="KW-1185">Reference proteome</keyword>
<keyword evidence="2" id="KW-0805">Transcription regulation</keyword>
<organism evidence="6 7">
    <name type="scientific">Paxillus rubicundulus Ve08.2h10</name>
    <dbReference type="NCBI Taxonomy" id="930991"/>
    <lineage>
        <taxon>Eukaryota</taxon>
        <taxon>Fungi</taxon>
        <taxon>Dikarya</taxon>
        <taxon>Basidiomycota</taxon>
        <taxon>Agaricomycotina</taxon>
        <taxon>Agaricomycetes</taxon>
        <taxon>Agaricomycetidae</taxon>
        <taxon>Boletales</taxon>
        <taxon>Paxilineae</taxon>
        <taxon>Paxillaceae</taxon>
        <taxon>Paxillus</taxon>
    </lineage>
</organism>
<evidence type="ECO:0000256" key="1">
    <source>
        <dbReference type="ARBA" id="ARBA00022853"/>
    </source>
</evidence>
<dbReference type="PANTHER" id="PTHR22970:SF14">
    <property type="entry name" value="AT-RICH INTERACTIVE DOMAIN-CONTAINING PROTEIN 2"/>
    <property type="match status" value="1"/>
</dbReference>
<feature type="domain" description="RFX-type winged-helix" evidence="5">
    <location>
        <begin position="344"/>
        <end position="420"/>
    </location>
</feature>
<dbReference type="InterPro" id="IPR052406">
    <property type="entry name" value="Chromatin_Remodeling_Comp"/>
</dbReference>
<dbReference type="InterPro" id="IPR003150">
    <property type="entry name" value="DNA-bd_RFX"/>
</dbReference>
<gene>
    <name evidence="6" type="ORF">PAXRUDRAFT_826005</name>
</gene>
<keyword evidence="1" id="KW-0156">Chromatin regulator</keyword>